<dbReference type="Proteomes" id="UP000765509">
    <property type="component" value="Unassembled WGS sequence"/>
</dbReference>
<gene>
    <name evidence="1" type="ORF">O181_045586</name>
</gene>
<dbReference type="AlphaFoldDB" id="A0A9Q3HHW4"/>
<dbReference type="EMBL" id="AVOT02018750">
    <property type="protein sequence ID" value="MBW0505871.1"/>
    <property type="molecule type" value="Genomic_DNA"/>
</dbReference>
<accession>A0A9Q3HHW4</accession>
<reference evidence="1" key="1">
    <citation type="submission" date="2021-03" db="EMBL/GenBank/DDBJ databases">
        <title>Draft genome sequence of rust myrtle Austropuccinia psidii MF-1, a brazilian biotype.</title>
        <authorList>
            <person name="Quecine M.C."/>
            <person name="Pachon D.M.R."/>
            <person name="Bonatelli M.L."/>
            <person name="Correr F.H."/>
            <person name="Franceschini L.M."/>
            <person name="Leite T.F."/>
            <person name="Margarido G.R.A."/>
            <person name="Almeida C.A."/>
            <person name="Ferrarezi J.A."/>
            <person name="Labate C.A."/>
        </authorList>
    </citation>
    <scope>NUCLEOTIDE SEQUENCE</scope>
    <source>
        <strain evidence="1">MF-1</strain>
    </source>
</reference>
<evidence type="ECO:0000313" key="2">
    <source>
        <dbReference type="Proteomes" id="UP000765509"/>
    </source>
</evidence>
<keyword evidence="2" id="KW-1185">Reference proteome</keyword>
<proteinExistence type="predicted"/>
<dbReference type="OrthoDB" id="117147at2759"/>
<evidence type="ECO:0000313" key="1">
    <source>
        <dbReference type="EMBL" id="MBW0505871.1"/>
    </source>
</evidence>
<protein>
    <submittedName>
        <fullName evidence="1">Uncharacterized protein</fullName>
    </submittedName>
</protein>
<comment type="caution">
    <text evidence="1">The sequence shown here is derived from an EMBL/GenBank/DDBJ whole genome shotgun (WGS) entry which is preliminary data.</text>
</comment>
<name>A0A9Q3HHW4_9BASI</name>
<sequence length="134" mass="15636">MNDAVEYAKQKWDKSHKVPDFKVGDLVLVSTLNFNNMKGPKKLNFSYVIPFVIVALHGNNEVQVELCVELENEQPNLPVRLIKPYQPIDKEWFALTNQTPSAVPPVEQSEDRKIKEVIKEKRLRGENQREYLFR</sequence>
<organism evidence="1 2">
    <name type="scientific">Austropuccinia psidii MF-1</name>
    <dbReference type="NCBI Taxonomy" id="1389203"/>
    <lineage>
        <taxon>Eukaryota</taxon>
        <taxon>Fungi</taxon>
        <taxon>Dikarya</taxon>
        <taxon>Basidiomycota</taxon>
        <taxon>Pucciniomycotina</taxon>
        <taxon>Pucciniomycetes</taxon>
        <taxon>Pucciniales</taxon>
        <taxon>Sphaerophragmiaceae</taxon>
        <taxon>Austropuccinia</taxon>
    </lineage>
</organism>